<proteinExistence type="predicted"/>
<keyword evidence="3" id="KW-1185">Reference proteome</keyword>
<dbReference type="EMBL" id="CP001681">
    <property type="protein sequence ID" value="ACU04632.1"/>
    <property type="molecule type" value="Genomic_DNA"/>
</dbReference>
<dbReference type="eggNOG" id="COG3631">
    <property type="taxonomic scope" value="Bacteria"/>
</dbReference>
<accession>C6XZD6</accession>
<gene>
    <name evidence="2" type="ordered locus">Phep_2428</name>
</gene>
<name>C6XZD6_PEDHD</name>
<dbReference type="OrthoDB" id="6657864at2"/>
<dbReference type="InterPro" id="IPR037401">
    <property type="entry name" value="SnoaL-like"/>
</dbReference>
<dbReference type="SUPFAM" id="SSF54427">
    <property type="entry name" value="NTF2-like"/>
    <property type="match status" value="1"/>
</dbReference>
<reference evidence="2 3" key="1">
    <citation type="journal article" date="2009" name="Stand. Genomic Sci.">
        <title>Complete genome sequence of Pedobacter heparinus type strain (HIM 762-3).</title>
        <authorList>
            <person name="Han C."/>
            <person name="Spring S."/>
            <person name="Lapidus A."/>
            <person name="Del Rio T.G."/>
            <person name="Tice H."/>
            <person name="Copeland A."/>
            <person name="Cheng J.F."/>
            <person name="Lucas S."/>
            <person name="Chen F."/>
            <person name="Nolan M."/>
            <person name="Bruce D."/>
            <person name="Goodwin L."/>
            <person name="Pitluck S."/>
            <person name="Ivanova N."/>
            <person name="Mavromatis K."/>
            <person name="Mikhailova N."/>
            <person name="Pati A."/>
            <person name="Chen A."/>
            <person name="Palaniappan K."/>
            <person name="Land M."/>
            <person name="Hauser L."/>
            <person name="Chang Y.J."/>
            <person name="Jeffries C.C."/>
            <person name="Saunders E."/>
            <person name="Chertkov O."/>
            <person name="Brettin T."/>
            <person name="Goker M."/>
            <person name="Rohde M."/>
            <person name="Bristow J."/>
            <person name="Eisen J.A."/>
            <person name="Markowitz V."/>
            <person name="Hugenholtz P."/>
            <person name="Kyrpides N.C."/>
            <person name="Klenk H.P."/>
            <person name="Detter J.C."/>
        </authorList>
    </citation>
    <scope>NUCLEOTIDE SEQUENCE [LARGE SCALE GENOMIC DNA]</scope>
    <source>
        <strain evidence="3">ATCC 13125 / DSM 2366 / CIP 104194 / JCM 7457 / NBRC 12017 / NCIMB 9290 / NRRL B-14731 / HIM 762-3</strain>
    </source>
</reference>
<dbReference type="Proteomes" id="UP000000852">
    <property type="component" value="Chromosome"/>
</dbReference>
<evidence type="ECO:0000313" key="3">
    <source>
        <dbReference type="Proteomes" id="UP000000852"/>
    </source>
</evidence>
<dbReference type="Gene3D" id="3.10.450.50">
    <property type="match status" value="1"/>
</dbReference>
<evidence type="ECO:0000313" key="2">
    <source>
        <dbReference type="EMBL" id="ACU04632.1"/>
    </source>
</evidence>
<dbReference type="HOGENOM" id="CLU_107220_3_1_10"/>
<sequence length="141" mass="15988">MSAFLTTQTKSIVRQFYEALANRELEKLLLLFSTEPDWDVPGNQELAPWLGKRSNRKEIRDFFVLLWENIEPVSADIDHILAEGDFAVVTGSFSSVMLRTGEVYASMFSAHFTVADGQIVRYRLQEDSYGLVEALSLPKPV</sequence>
<dbReference type="STRING" id="485917.Phep_2428"/>
<organism evidence="2 3">
    <name type="scientific">Pedobacter heparinus (strain ATCC 13125 / DSM 2366 / CIP 104194 / JCM 7457 / NBRC 12017 / NCIMB 9290 / NRRL B-14731 / HIM 762-3)</name>
    <dbReference type="NCBI Taxonomy" id="485917"/>
    <lineage>
        <taxon>Bacteria</taxon>
        <taxon>Pseudomonadati</taxon>
        <taxon>Bacteroidota</taxon>
        <taxon>Sphingobacteriia</taxon>
        <taxon>Sphingobacteriales</taxon>
        <taxon>Sphingobacteriaceae</taxon>
        <taxon>Pedobacter</taxon>
    </lineage>
</organism>
<feature type="domain" description="SnoaL-like" evidence="1">
    <location>
        <begin position="13"/>
        <end position="122"/>
    </location>
</feature>
<dbReference type="RefSeq" id="WP_015808244.1">
    <property type="nucleotide sequence ID" value="NC_013061.1"/>
</dbReference>
<dbReference type="Pfam" id="PF12680">
    <property type="entry name" value="SnoaL_2"/>
    <property type="match status" value="1"/>
</dbReference>
<dbReference type="KEGG" id="phe:Phep_2428"/>
<dbReference type="AlphaFoldDB" id="C6XZD6"/>
<protein>
    <recommendedName>
        <fullName evidence="1">SnoaL-like domain-containing protein</fullName>
    </recommendedName>
</protein>
<dbReference type="InterPro" id="IPR032710">
    <property type="entry name" value="NTF2-like_dom_sf"/>
</dbReference>
<evidence type="ECO:0000259" key="1">
    <source>
        <dbReference type="Pfam" id="PF12680"/>
    </source>
</evidence>